<keyword evidence="3" id="KW-0805">Transcription regulation</keyword>
<dbReference type="Proteomes" id="UP000094379">
    <property type="component" value="Unassembled WGS sequence"/>
</dbReference>
<protein>
    <submittedName>
        <fullName evidence="7">Putative HTH-type transcriptional regulator YdcR</fullName>
    </submittedName>
</protein>
<dbReference type="InterPro" id="IPR036390">
    <property type="entry name" value="WH_DNA-bd_sf"/>
</dbReference>
<evidence type="ECO:0000256" key="5">
    <source>
        <dbReference type="ARBA" id="ARBA00023163"/>
    </source>
</evidence>
<dbReference type="AlphaFoldDB" id="A0A1E3GTC1"/>
<dbReference type="InterPro" id="IPR000524">
    <property type="entry name" value="Tscrpt_reg_HTH_GntR"/>
</dbReference>
<name>A0A1E3GTC1_9GAMM</name>
<dbReference type="InterPro" id="IPR015424">
    <property type="entry name" value="PyrdxlP-dep_Trfase"/>
</dbReference>
<dbReference type="InterPro" id="IPR004839">
    <property type="entry name" value="Aminotransferase_I/II_large"/>
</dbReference>
<dbReference type="PATRIC" id="fig|291169.3.peg.1033"/>
<dbReference type="InterPro" id="IPR051446">
    <property type="entry name" value="HTH_trans_reg/aminotransferase"/>
</dbReference>
<dbReference type="RefSeq" id="WP_069295543.1">
    <property type="nucleotide sequence ID" value="NZ_MCRI01000007.1"/>
</dbReference>
<evidence type="ECO:0000256" key="3">
    <source>
        <dbReference type="ARBA" id="ARBA00023015"/>
    </source>
</evidence>
<dbReference type="EMBL" id="MCRI01000007">
    <property type="protein sequence ID" value="ODN67299.1"/>
    <property type="molecule type" value="Genomic_DNA"/>
</dbReference>
<dbReference type="STRING" id="291169.A9E74_01026"/>
<dbReference type="PROSITE" id="PS50949">
    <property type="entry name" value="HTH_GNTR"/>
    <property type="match status" value="1"/>
</dbReference>
<evidence type="ECO:0000313" key="8">
    <source>
        <dbReference type="Proteomes" id="UP000094379"/>
    </source>
</evidence>
<dbReference type="Gene3D" id="1.10.10.10">
    <property type="entry name" value="Winged helix-like DNA-binding domain superfamily/Winged helix DNA-binding domain"/>
    <property type="match status" value="1"/>
</dbReference>
<dbReference type="GO" id="GO:0003700">
    <property type="term" value="F:DNA-binding transcription factor activity"/>
    <property type="evidence" value="ECO:0007669"/>
    <property type="project" value="InterPro"/>
</dbReference>
<evidence type="ECO:0000313" key="7">
    <source>
        <dbReference type="EMBL" id="ODN67299.1"/>
    </source>
</evidence>
<dbReference type="InterPro" id="IPR015422">
    <property type="entry name" value="PyrdxlP-dep_Trfase_small"/>
</dbReference>
<dbReference type="PANTHER" id="PTHR46577:SF1">
    <property type="entry name" value="HTH-TYPE TRANSCRIPTIONAL REGULATORY PROTEIN GABR"/>
    <property type="match status" value="1"/>
</dbReference>
<dbReference type="PANTHER" id="PTHR46577">
    <property type="entry name" value="HTH-TYPE TRANSCRIPTIONAL REGULATORY PROTEIN GABR"/>
    <property type="match status" value="1"/>
</dbReference>
<dbReference type="SUPFAM" id="SSF53383">
    <property type="entry name" value="PLP-dependent transferases"/>
    <property type="match status" value="1"/>
</dbReference>
<evidence type="ECO:0000256" key="2">
    <source>
        <dbReference type="ARBA" id="ARBA00022898"/>
    </source>
</evidence>
<dbReference type="Pfam" id="PF00392">
    <property type="entry name" value="GntR"/>
    <property type="match status" value="1"/>
</dbReference>
<feature type="domain" description="HTH gntR-type" evidence="6">
    <location>
        <begin position="13"/>
        <end position="81"/>
    </location>
</feature>
<keyword evidence="8" id="KW-1185">Reference proteome</keyword>
<keyword evidence="5" id="KW-0804">Transcription</keyword>
<accession>A0A1E3GTC1</accession>
<comment type="similarity">
    <text evidence="1">In the C-terminal section; belongs to the class-I pyridoxal-phosphate-dependent aminotransferase family.</text>
</comment>
<dbReference type="GO" id="GO:0003677">
    <property type="term" value="F:DNA binding"/>
    <property type="evidence" value="ECO:0007669"/>
    <property type="project" value="UniProtKB-KW"/>
</dbReference>
<keyword evidence="2" id="KW-0663">Pyridoxal phosphate</keyword>
<evidence type="ECO:0000259" key="6">
    <source>
        <dbReference type="PROSITE" id="PS50949"/>
    </source>
</evidence>
<keyword evidence="4" id="KW-0238">DNA-binding</keyword>
<dbReference type="CDD" id="cd00609">
    <property type="entry name" value="AAT_like"/>
    <property type="match status" value="1"/>
</dbReference>
<dbReference type="GO" id="GO:0030170">
    <property type="term" value="F:pyridoxal phosphate binding"/>
    <property type="evidence" value="ECO:0007669"/>
    <property type="project" value="InterPro"/>
</dbReference>
<evidence type="ECO:0000256" key="1">
    <source>
        <dbReference type="ARBA" id="ARBA00005384"/>
    </source>
</evidence>
<dbReference type="InterPro" id="IPR015421">
    <property type="entry name" value="PyrdxlP-dep_Trfase_major"/>
</dbReference>
<evidence type="ECO:0000256" key="4">
    <source>
        <dbReference type="ARBA" id="ARBA00023125"/>
    </source>
</evidence>
<gene>
    <name evidence="7" type="primary">ydcR</name>
    <name evidence="7" type="ORF">A9E74_01026</name>
</gene>
<sequence length="463" mass="50719">MRSWKARIETDAKTKYLGIVEALEADIYSGYVKAGDRLPPQRAVAEALNVDLTTVTRAFNEARRRGLIDATTGRGSFVRHHVESKLISHISTARPLLDLSMNNPPQPESAGLQQHIPQGIAQLISGADRILQLHYQDSAGNPHDRSAAAGWLAQSINNVTTERTLITGGAQAALYAILQSMAQAGDIIACGEFVYPGLKSAAEQLQLSLQPLSMDEEGVLPDAFEQACRQYPIKAIYLVPTMDNPTTASMSLTRRQQIIAIAHEYDIIIIEDDPYSPLLENPETALFDLAADRTWYIRTLSKCITPALRLAYVIAPSNSHALGLANVLRAISVMASPLMAALVSRWIHDGRINRFSEAIREENQQRQQIAKQLLAGMDFSSNEAGHHIWLQLPSCWQANAFAEQATVLGVSVVACNSFGFSDRQRQAVRLSLGLTPDHATLSQALSILRGLLIQPATTSHHII</sequence>
<dbReference type="SUPFAM" id="SSF46785">
    <property type="entry name" value="Winged helix' DNA-binding domain"/>
    <property type="match status" value="1"/>
</dbReference>
<reference evidence="7 8" key="1">
    <citation type="submission" date="2016-07" db="EMBL/GenBank/DDBJ databases">
        <title>Draft Genome Sequence of Methylophaga muralis Bur 1.</title>
        <authorList>
            <person name="Vasilenko O.V."/>
            <person name="Doronina N.V."/>
            <person name="Shmareva M.N."/>
            <person name="Tarlachkov S.V."/>
            <person name="Mustakhimov I."/>
            <person name="Trotsenko Y.A."/>
        </authorList>
    </citation>
    <scope>NUCLEOTIDE SEQUENCE [LARGE SCALE GENOMIC DNA]</scope>
    <source>
        <strain evidence="7 8">Bur 1</strain>
    </source>
</reference>
<dbReference type="Pfam" id="PF00155">
    <property type="entry name" value="Aminotran_1_2"/>
    <property type="match status" value="1"/>
</dbReference>
<comment type="caution">
    <text evidence="7">The sequence shown here is derived from an EMBL/GenBank/DDBJ whole genome shotgun (WGS) entry which is preliminary data.</text>
</comment>
<organism evidence="7 8">
    <name type="scientific">Methylophaga muralis</name>
    <dbReference type="NCBI Taxonomy" id="291169"/>
    <lineage>
        <taxon>Bacteria</taxon>
        <taxon>Pseudomonadati</taxon>
        <taxon>Pseudomonadota</taxon>
        <taxon>Gammaproteobacteria</taxon>
        <taxon>Thiotrichales</taxon>
        <taxon>Piscirickettsiaceae</taxon>
        <taxon>Methylophaga</taxon>
    </lineage>
</organism>
<dbReference type="InterPro" id="IPR036388">
    <property type="entry name" value="WH-like_DNA-bd_sf"/>
</dbReference>
<proteinExistence type="inferred from homology"/>
<dbReference type="CDD" id="cd07377">
    <property type="entry name" value="WHTH_GntR"/>
    <property type="match status" value="1"/>
</dbReference>
<dbReference type="Gene3D" id="3.40.640.10">
    <property type="entry name" value="Type I PLP-dependent aspartate aminotransferase-like (Major domain)"/>
    <property type="match status" value="1"/>
</dbReference>
<dbReference type="SMART" id="SM00345">
    <property type="entry name" value="HTH_GNTR"/>
    <property type="match status" value="1"/>
</dbReference>
<dbReference type="Gene3D" id="3.90.1150.10">
    <property type="entry name" value="Aspartate Aminotransferase, domain 1"/>
    <property type="match status" value="1"/>
</dbReference>